<reference evidence="4" key="1">
    <citation type="submission" date="2022-07" db="EMBL/GenBank/DDBJ databases">
        <authorList>
            <person name="Macas J."/>
            <person name="Novak P."/>
            <person name="Neumann P."/>
        </authorList>
    </citation>
    <scope>NUCLEOTIDE SEQUENCE</scope>
</reference>
<sequence length="116" mass="12814">MTCLAFVASGNLPNASMVLDQMSQLASPSGNAMQRVTAYFISALAHRIIRVWSGLYRAFNATAIIPTVGYEKAVRKMFFDLCPFLRLSYVMTNEAIMEASYILRIYGGGEGGPCWM</sequence>
<dbReference type="PROSITE" id="PS50985">
    <property type="entry name" value="GRAS"/>
    <property type="match status" value="1"/>
</dbReference>
<proteinExistence type="inferred from homology"/>
<dbReference type="PANTHER" id="PTHR31636">
    <property type="entry name" value="OSJNBA0084A10.13 PROTEIN-RELATED"/>
    <property type="match status" value="1"/>
</dbReference>
<evidence type="ECO:0000256" key="1">
    <source>
        <dbReference type="ARBA" id="ARBA00023015"/>
    </source>
</evidence>
<evidence type="ECO:0000256" key="3">
    <source>
        <dbReference type="PROSITE-ProRule" id="PRU01191"/>
    </source>
</evidence>
<gene>
    <name evidence="4" type="ORF">CEPIT_LOCUS9223</name>
</gene>
<dbReference type="EMBL" id="CAMAPF010000050">
    <property type="protein sequence ID" value="CAH9085268.1"/>
    <property type="molecule type" value="Genomic_DNA"/>
</dbReference>
<evidence type="ECO:0000313" key="4">
    <source>
        <dbReference type="EMBL" id="CAH9085268.1"/>
    </source>
</evidence>
<dbReference type="Pfam" id="PF03514">
    <property type="entry name" value="GRAS"/>
    <property type="match status" value="1"/>
</dbReference>
<protein>
    <recommendedName>
        <fullName evidence="6">Pentatricopeptide repeat-containing protein</fullName>
    </recommendedName>
</protein>
<comment type="caution">
    <text evidence="3">Lacks conserved residue(s) required for the propagation of feature annotation.</text>
</comment>
<keyword evidence="2" id="KW-0804">Transcription</keyword>
<dbReference type="Proteomes" id="UP001152523">
    <property type="component" value="Unassembled WGS sequence"/>
</dbReference>
<accession>A0AAV0CTQ5</accession>
<dbReference type="InterPro" id="IPR005202">
    <property type="entry name" value="TF_GRAS"/>
</dbReference>
<name>A0AAV0CTQ5_9ASTE</name>
<keyword evidence="1" id="KW-0805">Transcription regulation</keyword>
<keyword evidence="5" id="KW-1185">Reference proteome</keyword>
<dbReference type="AlphaFoldDB" id="A0AAV0CTQ5"/>
<evidence type="ECO:0000256" key="2">
    <source>
        <dbReference type="ARBA" id="ARBA00023163"/>
    </source>
</evidence>
<evidence type="ECO:0008006" key="6">
    <source>
        <dbReference type="Google" id="ProtNLM"/>
    </source>
</evidence>
<comment type="caution">
    <text evidence="4">The sequence shown here is derived from an EMBL/GenBank/DDBJ whole genome shotgun (WGS) entry which is preliminary data.</text>
</comment>
<organism evidence="4 5">
    <name type="scientific">Cuscuta epithymum</name>
    <dbReference type="NCBI Taxonomy" id="186058"/>
    <lineage>
        <taxon>Eukaryota</taxon>
        <taxon>Viridiplantae</taxon>
        <taxon>Streptophyta</taxon>
        <taxon>Embryophyta</taxon>
        <taxon>Tracheophyta</taxon>
        <taxon>Spermatophyta</taxon>
        <taxon>Magnoliopsida</taxon>
        <taxon>eudicotyledons</taxon>
        <taxon>Gunneridae</taxon>
        <taxon>Pentapetalae</taxon>
        <taxon>asterids</taxon>
        <taxon>lamiids</taxon>
        <taxon>Solanales</taxon>
        <taxon>Convolvulaceae</taxon>
        <taxon>Cuscuteae</taxon>
        <taxon>Cuscuta</taxon>
        <taxon>Cuscuta subgen. Cuscuta</taxon>
    </lineage>
</organism>
<evidence type="ECO:0000313" key="5">
    <source>
        <dbReference type="Proteomes" id="UP001152523"/>
    </source>
</evidence>
<comment type="similarity">
    <text evidence="3">Belongs to the GRAS family.</text>
</comment>